<reference evidence="1 2" key="1">
    <citation type="submission" date="2016-02" db="EMBL/GenBank/DDBJ databases">
        <title>Genome sequence of Halalkalicoccus paucihalophilus DSM 24557.</title>
        <authorList>
            <person name="Poehlein A."/>
            <person name="Daniel R."/>
        </authorList>
    </citation>
    <scope>NUCLEOTIDE SEQUENCE [LARGE SCALE GENOMIC DNA]</scope>
    <source>
        <strain evidence="1 2">DSM 24557</strain>
    </source>
</reference>
<keyword evidence="2" id="KW-1185">Reference proteome</keyword>
<proteinExistence type="predicted"/>
<sequence>MITPTVSDTLAEEIAASTHHINESIKEVGVPLQIHPNAVRRLTEANARLTSSETVVESHLTNVVELIEDCLGQLGVATEEEVGEYDVEVIETGRAKTAREHVKAIKTIVHELQEMYDGECGAPKEKVYQRAGQEGMPPKRTKHEIQKLHDKGEIYSPDQDRLHLV</sequence>
<protein>
    <submittedName>
        <fullName evidence="1">Uncharacterized protein</fullName>
    </submittedName>
</protein>
<dbReference type="AlphaFoldDB" id="A0A151A8I7"/>
<dbReference type="Gene3D" id="1.10.10.10">
    <property type="entry name" value="Winged helix-like DNA-binding domain superfamily/Winged helix DNA-binding domain"/>
    <property type="match status" value="1"/>
</dbReference>
<dbReference type="OrthoDB" id="273529at2157"/>
<dbReference type="RefSeq" id="WP_066385729.1">
    <property type="nucleotide sequence ID" value="NZ_LTAZ01000017.1"/>
</dbReference>
<dbReference type="EMBL" id="LTAZ01000017">
    <property type="protein sequence ID" value="KYH23991.1"/>
    <property type="molecule type" value="Genomic_DNA"/>
</dbReference>
<dbReference type="Proteomes" id="UP000075321">
    <property type="component" value="Unassembled WGS sequence"/>
</dbReference>
<evidence type="ECO:0000313" key="1">
    <source>
        <dbReference type="EMBL" id="KYH23991.1"/>
    </source>
</evidence>
<evidence type="ECO:0000313" key="2">
    <source>
        <dbReference type="Proteomes" id="UP000075321"/>
    </source>
</evidence>
<dbReference type="InterPro" id="IPR036388">
    <property type="entry name" value="WH-like_DNA-bd_sf"/>
</dbReference>
<accession>A0A151A8I7</accession>
<comment type="caution">
    <text evidence="1">The sequence shown here is derived from an EMBL/GenBank/DDBJ whole genome shotgun (WGS) entry which is preliminary data.</text>
</comment>
<gene>
    <name evidence="1" type="ORF">HAPAU_40700</name>
</gene>
<name>A0A151A8I7_9EURY</name>
<dbReference type="PATRIC" id="fig|1008153.3.peg.4362"/>
<organism evidence="1 2">
    <name type="scientific">Halalkalicoccus paucihalophilus</name>
    <dbReference type="NCBI Taxonomy" id="1008153"/>
    <lineage>
        <taxon>Archaea</taxon>
        <taxon>Methanobacteriati</taxon>
        <taxon>Methanobacteriota</taxon>
        <taxon>Stenosarchaea group</taxon>
        <taxon>Halobacteria</taxon>
        <taxon>Halobacteriales</taxon>
        <taxon>Halococcaceae</taxon>
        <taxon>Halalkalicoccus</taxon>
    </lineage>
</organism>